<gene>
    <name evidence="4" type="ORF">SJ2017_1545</name>
</gene>
<comment type="similarity">
    <text evidence="1">Belongs to the UPF0319 family.</text>
</comment>
<organism evidence="4 5">
    <name type="scientific">Shewanella japonica</name>
    <dbReference type="NCBI Taxonomy" id="93973"/>
    <lineage>
        <taxon>Bacteria</taxon>
        <taxon>Pseudomonadati</taxon>
        <taxon>Pseudomonadota</taxon>
        <taxon>Gammaproteobacteria</taxon>
        <taxon>Alteromonadales</taxon>
        <taxon>Shewanellaceae</taxon>
        <taxon>Shewanella</taxon>
    </lineage>
</organism>
<dbReference type="InterPro" id="IPR018635">
    <property type="entry name" value="UPF0319"/>
</dbReference>
<evidence type="ECO:0000256" key="1">
    <source>
        <dbReference type="ARBA" id="ARBA00008490"/>
    </source>
</evidence>
<dbReference type="EMBL" id="CP020472">
    <property type="protein sequence ID" value="ARD21862.1"/>
    <property type="molecule type" value="Genomic_DNA"/>
</dbReference>
<evidence type="ECO:0000313" key="5">
    <source>
        <dbReference type="Proteomes" id="UP000191820"/>
    </source>
</evidence>
<feature type="signal peptide" evidence="3">
    <location>
        <begin position="1"/>
        <end position="22"/>
    </location>
</feature>
<sequence>MKFTLPLSATLLAFVTSTSVIAANLSIPMSFEYLALDGKEIDTNMFSHKTNLELDNGQHKIAIRYHDMVDDDFSDSQSFIKSSPFIIDIKVDGDYEYQLKPIDGDYVKKPKAFAKDPQVVISRKDNGAVSYTVTQTEYKESSFISNLFNGSQGEDIDTLSASATDSNTKSLPVAKVAPSATVAATAPAVAASANEVNTTKTSSAKVNANSQTGTHPEQMLQYWWLQADEETRKEFMSWAIKQL</sequence>
<keyword evidence="2 3" id="KW-0732">Signal</keyword>
<keyword evidence="5" id="KW-1185">Reference proteome</keyword>
<reference evidence="4 5" key="1">
    <citation type="submission" date="2017-03" db="EMBL/GenBank/DDBJ databases">
        <title>Genome sequencing of Shewanella japonica KCTC 22435.</title>
        <authorList>
            <person name="Kim K.M."/>
        </authorList>
    </citation>
    <scope>NUCLEOTIDE SEQUENCE [LARGE SCALE GENOMIC DNA]</scope>
    <source>
        <strain evidence="4 5">KCTC 22435</strain>
    </source>
</reference>
<protein>
    <submittedName>
        <fullName evidence="4">DUF2057 domain-containing protein</fullName>
    </submittedName>
</protein>
<dbReference type="PANTHER" id="PTHR38108">
    <property type="entry name" value="UPF0319 PROTEIN YCCT"/>
    <property type="match status" value="1"/>
</dbReference>
<evidence type="ECO:0000313" key="4">
    <source>
        <dbReference type="EMBL" id="ARD21862.1"/>
    </source>
</evidence>
<evidence type="ECO:0000256" key="3">
    <source>
        <dbReference type="SAM" id="SignalP"/>
    </source>
</evidence>
<dbReference type="PANTHER" id="PTHR38108:SF1">
    <property type="entry name" value="UPF0319 PROTEIN YCCT"/>
    <property type="match status" value="1"/>
</dbReference>
<evidence type="ECO:0000256" key="2">
    <source>
        <dbReference type="ARBA" id="ARBA00022729"/>
    </source>
</evidence>
<dbReference type="Pfam" id="PF09829">
    <property type="entry name" value="DUF2057"/>
    <property type="match status" value="1"/>
</dbReference>
<accession>A0ABN4YFQ3</accession>
<feature type="chain" id="PRO_5046254752" evidence="3">
    <location>
        <begin position="23"/>
        <end position="243"/>
    </location>
</feature>
<proteinExistence type="inferred from homology"/>
<name>A0ABN4YFQ3_9GAMM</name>
<dbReference type="Proteomes" id="UP000191820">
    <property type="component" value="Chromosome"/>
</dbReference>
<dbReference type="RefSeq" id="WP_080915414.1">
    <property type="nucleotide sequence ID" value="NZ_CP020472.1"/>
</dbReference>